<dbReference type="RefSeq" id="WP_310367706.1">
    <property type="nucleotide sequence ID" value="NZ_JAVDYB010000001.1"/>
</dbReference>
<reference evidence="3" key="1">
    <citation type="submission" date="2023-07" db="EMBL/GenBank/DDBJ databases">
        <title>Sequencing the genomes of 1000 actinobacteria strains.</title>
        <authorList>
            <person name="Klenk H.-P."/>
        </authorList>
    </citation>
    <scope>NUCLEOTIDE SEQUENCE</scope>
    <source>
        <strain evidence="3">DSM 44707</strain>
    </source>
</reference>
<evidence type="ECO:0000313" key="3">
    <source>
        <dbReference type="EMBL" id="MDR7276002.1"/>
    </source>
</evidence>
<dbReference type="Pfam" id="PF13401">
    <property type="entry name" value="AAA_22"/>
    <property type="match status" value="1"/>
</dbReference>
<dbReference type="InterPro" id="IPR052026">
    <property type="entry name" value="ExeA_AAA_ATPase_DNA-bind"/>
</dbReference>
<dbReference type="AlphaFoldDB" id="A0AAE3YP02"/>
<sequence length="287" mass="32623">MRRRPSQGPPGARQISTEQFQRAQQIVAYTARHEAVSVIYGDTGLGKTYAMRRGARKLLEARARGDRTEVTLTQFPMDWTRLQIAKTLLKSITGEDFVGNNGKATNRLLDVLTATPRLLIVDEAQQLNEKSIEFLRFLHDHDETRFGLLFVGGNGCWRVLSSKPMLRSRISQRQEFKALLPVEVPSLMRAYHPLYRDADDDLITYVDESYANGQWRSWAIFSFNAVEVAQRVGRSHIDWEIVENTFAMNPPDERPSHTRRRPPARTETAAEPVGTILASRTADDAAR</sequence>
<dbReference type="InterPro" id="IPR027417">
    <property type="entry name" value="P-loop_NTPase"/>
</dbReference>
<gene>
    <name evidence="3" type="ORF">J2S41_002780</name>
</gene>
<dbReference type="GO" id="GO:0016887">
    <property type="term" value="F:ATP hydrolysis activity"/>
    <property type="evidence" value="ECO:0007669"/>
    <property type="project" value="InterPro"/>
</dbReference>
<proteinExistence type="predicted"/>
<accession>A0AAE3YP02</accession>
<keyword evidence="4" id="KW-1185">Reference proteome</keyword>
<dbReference type="EMBL" id="JAVDYB010000001">
    <property type="protein sequence ID" value="MDR7276002.1"/>
    <property type="molecule type" value="Genomic_DNA"/>
</dbReference>
<organism evidence="3 4">
    <name type="scientific">Catenuloplanes atrovinosus</name>
    <dbReference type="NCBI Taxonomy" id="137266"/>
    <lineage>
        <taxon>Bacteria</taxon>
        <taxon>Bacillati</taxon>
        <taxon>Actinomycetota</taxon>
        <taxon>Actinomycetes</taxon>
        <taxon>Micromonosporales</taxon>
        <taxon>Micromonosporaceae</taxon>
        <taxon>Catenuloplanes</taxon>
    </lineage>
</organism>
<evidence type="ECO:0000256" key="1">
    <source>
        <dbReference type="SAM" id="MobiDB-lite"/>
    </source>
</evidence>
<dbReference type="PANTHER" id="PTHR35894">
    <property type="entry name" value="GENERAL SECRETION PATHWAY PROTEIN A-RELATED"/>
    <property type="match status" value="1"/>
</dbReference>
<dbReference type="SUPFAM" id="SSF52540">
    <property type="entry name" value="P-loop containing nucleoside triphosphate hydrolases"/>
    <property type="match status" value="1"/>
</dbReference>
<protein>
    <recommendedName>
        <fullName evidence="2">ORC1/DEAH AAA+ ATPase domain-containing protein</fullName>
    </recommendedName>
</protein>
<feature type="domain" description="ORC1/DEAH AAA+ ATPase" evidence="2">
    <location>
        <begin position="33"/>
        <end position="160"/>
    </location>
</feature>
<name>A0AAE3YP02_9ACTN</name>
<evidence type="ECO:0000313" key="4">
    <source>
        <dbReference type="Proteomes" id="UP001183643"/>
    </source>
</evidence>
<dbReference type="Proteomes" id="UP001183643">
    <property type="component" value="Unassembled WGS sequence"/>
</dbReference>
<dbReference type="Gene3D" id="3.40.50.300">
    <property type="entry name" value="P-loop containing nucleotide triphosphate hydrolases"/>
    <property type="match status" value="1"/>
</dbReference>
<dbReference type="InterPro" id="IPR049945">
    <property type="entry name" value="AAA_22"/>
</dbReference>
<feature type="region of interest" description="Disordered" evidence="1">
    <location>
        <begin position="248"/>
        <end position="287"/>
    </location>
</feature>
<evidence type="ECO:0000259" key="2">
    <source>
        <dbReference type="Pfam" id="PF13401"/>
    </source>
</evidence>
<dbReference type="PANTHER" id="PTHR35894:SF5">
    <property type="entry name" value="MU-LIKE PROPHAGE FLUMU DNA TRANSPOSITION PROTEIN B"/>
    <property type="match status" value="1"/>
</dbReference>
<comment type="caution">
    <text evidence="3">The sequence shown here is derived from an EMBL/GenBank/DDBJ whole genome shotgun (WGS) entry which is preliminary data.</text>
</comment>